<protein>
    <submittedName>
        <fullName evidence="4">YscQ/HrcQ family type III secretion apparatus protein</fullName>
    </submittedName>
</protein>
<dbReference type="GO" id="GO:0030254">
    <property type="term" value="P:protein secretion by the type III secretion system"/>
    <property type="evidence" value="ECO:0007669"/>
    <property type="project" value="InterPro"/>
</dbReference>
<evidence type="ECO:0000256" key="1">
    <source>
        <dbReference type="ARBA" id="ARBA00009226"/>
    </source>
</evidence>
<proteinExistence type="inferred from homology"/>
<comment type="caution">
    <text evidence="4">The sequence shown here is derived from an EMBL/GenBank/DDBJ whole genome shotgun (WGS) entry which is preliminary data.</text>
</comment>
<feature type="region of interest" description="Disordered" evidence="2">
    <location>
        <begin position="252"/>
        <end position="271"/>
    </location>
</feature>
<dbReference type="NCBIfam" id="TIGR02551">
    <property type="entry name" value="SpaO_YscQ"/>
    <property type="match status" value="1"/>
</dbReference>
<dbReference type="Pfam" id="PF01052">
    <property type="entry name" value="FliMN_C"/>
    <property type="match status" value="1"/>
</dbReference>
<dbReference type="InterPro" id="IPR036429">
    <property type="entry name" value="SpoA-like_sf"/>
</dbReference>
<evidence type="ECO:0000313" key="5">
    <source>
        <dbReference type="Proteomes" id="UP000317288"/>
    </source>
</evidence>
<sequence length="351" mass="37984">MTAAPLSALTLSHHGADTLTLHNALHRSRQPLTFGWHGRSASLYLMPEATDVTAEMTVAVCLGDEHLTLSASWRTFDHLSEHPDRRRSMEDVDAELAAMWLEAVWLAWLEPLEATLGVDIRVQPADLHGRTANPIHITLAFELDGDVHPLRVGLSAATAKHLLPLFDRYFPTQPAMASSVMVMLSLMAGAQTLTLGEWRSLRPGDVVMLESFASNEDPNGATLNVGDRFSVGVSLSVDSVCLKGPLTSLTSSQASNPPFENLMSEPPVDNPNLDDLPVRLTCEMGKLEMSLGELRALGEGSVLPMQRRPEQAVDLIVNGRCMGHGRLVMIGDGVGVQIERLALGEGHAGDE</sequence>
<dbReference type="Proteomes" id="UP000317288">
    <property type="component" value="Unassembled WGS sequence"/>
</dbReference>
<feature type="domain" description="Flagellar motor switch protein FliN-like C-terminal" evidence="3">
    <location>
        <begin position="273"/>
        <end position="341"/>
    </location>
</feature>
<reference evidence="4 5" key="1">
    <citation type="submission" date="2019-07" db="EMBL/GenBank/DDBJ databases">
        <title>Diversity of Bacteria from Kongsfjorden, Arctic.</title>
        <authorList>
            <person name="Yu Y."/>
        </authorList>
    </citation>
    <scope>NUCLEOTIDE SEQUENCE [LARGE SCALE GENOMIC DNA]</scope>
    <source>
        <strain evidence="4 5">SM1922</strain>
    </source>
</reference>
<dbReference type="GO" id="GO:0003774">
    <property type="term" value="F:cytoskeletal motor activity"/>
    <property type="evidence" value="ECO:0007669"/>
    <property type="project" value="InterPro"/>
</dbReference>
<dbReference type="AlphaFoldDB" id="A0A558JEI8"/>
<dbReference type="InterPro" id="IPR001172">
    <property type="entry name" value="FliN_T3SS_HrcQb"/>
</dbReference>
<gene>
    <name evidence="4" type="ORF">FQP89_02630</name>
</gene>
<dbReference type="InterPro" id="IPR001543">
    <property type="entry name" value="FliN-like_C"/>
</dbReference>
<dbReference type="GO" id="GO:0071978">
    <property type="term" value="P:bacterial-type flagellum-dependent swarming motility"/>
    <property type="evidence" value="ECO:0007669"/>
    <property type="project" value="TreeGrafter"/>
</dbReference>
<name>A0A558JEI8_9GAMM</name>
<dbReference type="Gene3D" id="2.30.330.10">
    <property type="entry name" value="SpoA-like"/>
    <property type="match status" value="1"/>
</dbReference>
<comment type="similarity">
    <text evidence="1">Belongs to the FliN/MopA/SpaO family.</text>
</comment>
<evidence type="ECO:0000259" key="3">
    <source>
        <dbReference type="Pfam" id="PF01052"/>
    </source>
</evidence>
<evidence type="ECO:0000313" key="4">
    <source>
        <dbReference type="EMBL" id="TVU92045.1"/>
    </source>
</evidence>
<evidence type="ECO:0000256" key="2">
    <source>
        <dbReference type="SAM" id="MobiDB-lite"/>
    </source>
</evidence>
<dbReference type="PANTHER" id="PTHR30034">
    <property type="entry name" value="FLAGELLAR MOTOR SWITCH PROTEIN FLIM"/>
    <property type="match status" value="1"/>
</dbReference>
<dbReference type="GO" id="GO:0009425">
    <property type="term" value="C:bacterial-type flagellum basal body"/>
    <property type="evidence" value="ECO:0007669"/>
    <property type="project" value="InterPro"/>
</dbReference>
<dbReference type="PRINTS" id="PR00956">
    <property type="entry name" value="FLGMOTORFLIN"/>
</dbReference>
<dbReference type="RefSeq" id="WP_144809801.1">
    <property type="nucleotide sequence ID" value="NZ_VNFE01000001.1"/>
</dbReference>
<organism evidence="4 5">
    <name type="scientific">Vreelandella titanicae</name>
    <dbReference type="NCBI Taxonomy" id="664683"/>
    <lineage>
        <taxon>Bacteria</taxon>
        <taxon>Pseudomonadati</taxon>
        <taxon>Pseudomonadota</taxon>
        <taxon>Gammaproteobacteria</taxon>
        <taxon>Oceanospirillales</taxon>
        <taxon>Halomonadaceae</taxon>
        <taxon>Vreelandella</taxon>
    </lineage>
</organism>
<accession>A0A558JEI8</accession>
<dbReference type="GO" id="GO:0050918">
    <property type="term" value="P:positive chemotaxis"/>
    <property type="evidence" value="ECO:0007669"/>
    <property type="project" value="TreeGrafter"/>
</dbReference>
<dbReference type="PANTHER" id="PTHR30034:SF5">
    <property type="entry name" value="SECRETION SYSTEM APPARATUS PROTEIN SSAQ"/>
    <property type="match status" value="1"/>
</dbReference>
<dbReference type="SUPFAM" id="SSF101801">
    <property type="entry name" value="Surface presentation of antigens (SPOA)"/>
    <property type="match status" value="1"/>
</dbReference>
<dbReference type="EMBL" id="VNFE01000001">
    <property type="protein sequence ID" value="TVU92045.1"/>
    <property type="molecule type" value="Genomic_DNA"/>
</dbReference>
<dbReference type="InterPro" id="IPR013385">
    <property type="entry name" value="T3SS_SpaO/YscQ/SpaO"/>
</dbReference>